<dbReference type="SUPFAM" id="SSF52540">
    <property type="entry name" value="P-loop containing nucleoside triphosphate hydrolases"/>
    <property type="match status" value="1"/>
</dbReference>
<evidence type="ECO:0000313" key="2">
    <source>
        <dbReference type="EMBL" id="RPB26407.1"/>
    </source>
</evidence>
<dbReference type="PANTHER" id="PTHR35205">
    <property type="entry name" value="NB-ARC AND TPR DOMAIN PROTEIN"/>
    <property type="match status" value="1"/>
</dbReference>
<proteinExistence type="predicted"/>
<feature type="domain" description="NB-ARC" evidence="1">
    <location>
        <begin position="1"/>
        <end position="121"/>
    </location>
</feature>
<organism evidence="2 3">
    <name type="scientific">Terfezia boudieri ATCC MYA-4762</name>
    <dbReference type="NCBI Taxonomy" id="1051890"/>
    <lineage>
        <taxon>Eukaryota</taxon>
        <taxon>Fungi</taxon>
        <taxon>Dikarya</taxon>
        <taxon>Ascomycota</taxon>
        <taxon>Pezizomycotina</taxon>
        <taxon>Pezizomycetes</taxon>
        <taxon>Pezizales</taxon>
        <taxon>Pezizaceae</taxon>
        <taxon>Terfezia</taxon>
    </lineage>
</organism>
<dbReference type="GO" id="GO:0043531">
    <property type="term" value="F:ADP binding"/>
    <property type="evidence" value="ECO:0007669"/>
    <property type="project" value="InterPro"/>
</dbReference>
<protein>
    <recommendedName>
        <fullName evidence="1">NB-ARC domain-containing protein</fullName>
    </recommendedName>
</protein>
<sequence>VVLHGTGGIGKTQLALQYVYRHKEAYSSVFWINAANYTAIGRLLDMTGKLNAAGKFTVQEPTDEQHIVGAVKQWLAAKENNKWLLVIDNLDDLESFDLSDYIPQCCHGTVIITSRRPNCVHRRRGVEVSQMQGSEAEMLLVQS</sequence>
<name>A0A3N4LU60_9PEZI</name>
<keyword evidence="3" id="KW-1185">Reference proteome</keyword>
<evidence type="ECO:0000259" key="1">
    <source>
        <dbReference type="Pfam" id="PF00931"/>
    </source>
</evidence>
<dbReference type="Proteomes" id="UP000267821">
    <property type="component" value="Unassembled WGS sequence"/>
</dbReference>
<dbReference type="OrthoDB" id="674604at2759"/>
<dbReference type="Pfam" id="PF00931">
    <property type="entry name" value="NB-ARC"/>
    <property type="match status" value="1"/>
</dbReference>
<dbReference type="STRING" id="1051890.A0A3N4LU60"/>
<reference evidence="2 3" key="1">
    <citation type="journal article" date="2018" name="Nat. Ecol. Evol.">
        <title>Pezizomycetes genomes reveal the molecular basis of ectomycorrhizal truffle lifestyle.</title>
        <authorList>
            <person name="Murat C."/>
            <person name="Payen T."/>
            <person name="Noel B."/>
            <person name="Kuo A."/>
            <person name="Morin E."/>
            <person name="Chen J."/>
            <person name="Kohler A."/>
            <person name="Krizsan K."/>
            <person name="Balestrini R."/>
            <person name="Da Silva C."/>
            <person name="Montanini B."/>
            <person name="Hainaut M."/>
            <person name="Levati E."/>
            <person name="Barry K.W."/>
            <person name="Belfiori B."/>
            <person name="Cichocki N."/>
            <person name="Clum A."/>
            <person name="Dockter R.B."/>
            <person name="Fauchery L."/>
            <person name="Guy J."/>
            <person name="Iotti M."/>
            <person name="Le Tacon F."/>
            <person name="Lindquist E.A."/>
            <person name="Lipzen A."/>
            <person name="Malagnac F."/>
            <person name="Mello A."/>
            <person name="Molinier V."/>
            <person name="Miyauchi S."/>
            <person name="Poulain J."/>
            <person name="Riccioni C."/>
            <person name="Rubini A."/>
            <person name="Sitrit Y."/>
            <person name="Splivallo R."/>
            <person name="Traeger S."/>
            <person name="Wang M."/>
            <person name="Zifcakova L."/>
            <person name="Wipf D."/>
            <person name="Zambonelli A."/>
            <person name="Paolocci F."/>
            <person name="Nowrousian M."/>
            <person name="Ottonello S."/>
            <person name="Baldrian P."/>
            <person name="Spatafora J.W."/>
            <person name="Henrissat B."/>
            <person name="Nagy L.G."/>
            <person name="Aury J.M."/>
            <person name="Wincker P."/>
            <person name="Grigoriev I.V."/>
            <person name="Bonfante P."/>
            <person name="Martin F.M."/>
        </authorList>
    </citation>
    <scope>NUCLEOTIDE SEQUENCE [LARGE SCALE GENOMIC DNA]</scope>
    <source>
        <strain evidence="2 3">ATCC MYA-4762</strain>
    </source>
</reference>
<dbReference type="Gene3D" id="3.40.50.300">
    <property type="entry name" value="P-loop containing nucleotide triphosphate hydrolases"/>
    <property type="match status" value="1"/>
</dbReference>
<feature type="non-terminal residue" evidence="2">
    <location>
        <position position="143"/>
    </location>
</feature>
<dbReference type="InParanoid" id="A0A3N4LU60"/>
<accession>A0A3N4LU60</accession>
<dbReference type="EMBL" id="ML121535">
    <property type="protein sequence ID" value="RPB26407.1"/>
    <property type="molecule type" value="Genomic_DNA"/>
</dbReference>
<dbReference type="PANTHER" id="PTHR35205:SF1">
    <property type="entry name" value="ZU5 DOMAIN-CONTAINING PROTEIN"/>
    <property type="match status" value="1"/>
</dbReference>
<feature type="non-terminal residue" evidence="2">
    <location>
        <position position="1"/>
    </location>
</feature>
<dbReference type="InterPro" id="IPR027417">
    <property type="entry name" value="P-loop_NTPase"/>
</dbReference>
<evidence type="ECO:0000313" key="3">
    <source>
        <dbReference type="Proteomes" id="UP000267821"/>
    </source>
</evidence>
<dbReference type="AlphaFoldDB" id="A0A3N4LU60"/>
<dbReference type="InterPro" id="IPR002182">
    <property type="entry name" value="NB-ARC"/>
</dbReference>
<gene>
    <name evidence="2" type="ORF">L211DRAFT_769464</name>
</gene>